<keyword evidence="3" id="KW-1185">Reference proteome</keyword>
<dbReference type="PATRIC" id="fig|889378.3.peg.369"/>
<dbReference type="eggNOG" id="ENOG5033RIG">
    <property type="taxonomic scope" value="Bacteria"/>
</dbReference>
<dbReference type="STRING" id="889378.Spiaf_0365"/>
<evidence type="ECO:0000256" key="1">
    <source>
        <dbReference type="SAM" id="MobiDB-lite"/>
    </source>
</evidence>
<organism evidence="2 3">
    <name type="scientific">Spirochaeta africana (strain ATCC 700263 / DSM 8902 / Z-7692)</name>
    <dbReference type="NCBI Taxonomy" id="889378"/>
    <lineage>
        <taxon>Bacteria</taxon>
        <taxon>Pseudomonadati</taxon>
        <taxon>Spirochaetota</taxon>
        <taxon>Spirochaetia</taxon>
        <taxon>Spirochaetales</taxon>
        <taxon>Spirochaetaceae</taxon>
        <taxon>Spirochaeta</taxon>
    </lineage>
</organism>
<accession>H9UG27</accession>
<name>H9UG27_SPIAZ</name>
<sequence>MNQDQIKDQLLKLEPDVEEFFVILSGKQSKRVNGLYKPDTREIIIHNKNFGDDNEMMYTAIHEFAHHVHITNSLVPVGPRAHTVEFRNILHELLGRAERLGVFRNVFDTTPEFQELTNRIREQFMRQNGRLMKEFGAVLGEAAELCRRYNARFEDYVERILGINTKDANTVIKFHAFNVNPDLGYENMKTVANIRNEKERLRAENAFLSGESPDSVKRSLSTRGNEDEDPIEKLKREKRRIERTINSLQQKLSAVEQRLAGVGEAD</sequence>
<dbReference type="KEGG" id="sfc:Spiaf_0365"/>
<feature type="region of interest" description="Disordered" evidence="1">
    <location>
        <begin position="205"/>
        <end position="235"/>
    </location>
</feature>
<gene>
    <name evidence="2" type="ordered locus">Spiaf_0365</name>
</gene>
<dbReference type="Proteomes" id="UP000007383">
    <property type="component" value="Chromosome"/>
</dbReference>
<dbReference type="EMBL" id="CP003282">
    <property type="protein sequence ID" value="AFG36470.1"/>
    <property type="molecule type" value="Genomic_DNA"/>
</dbReference>
<dbReference type="OrthoDB" id="354698at2"/>
<proteinExistence type="predicted"/>
<protein>
    <submittedName>
        <fullName evidence="2">Uncharacterized protein</fullName>
    </submittedName>
</protein>
<dbReference type="AlphaFoldDB" id="H9UG27"/>
<dbReference type="RefSeq" id="WP_014454468.1">
    <property type="nucleotide sequence ID" value="NC_017098.1"/>
</dbReference>
<evidence type="ECO:0000313" key="2">
    <source>
        <dbReference type="EMBL" id="AFG36470.1"/>
    </source>
</evidence>
<dbReference type="HOGENOM" id="CLU_1034196_0_0_12"/>
<evidence type="ECO:0000313" key="3">
    <source>
        <dbReference type="Proteomes" id="UP000007383"/>
    </source>
</evidence>
<reference evidence="3" key="1">
    <citation type="journal article" date="2013" name="Stand. Genomic Sci.">
        <title>Complete genome sequence of the halophilic bacterium Spirochaeta africana type strain (Z-7692(T)) from the alkaline Lake Magadi in the East African Rift.</title>
        <authorList>
            <person name="Liolos K."/>
            <person name="Abt B."/>
            <person name="Scheuner C."/>
            <person name="Teshima H."/>
            <person name="Held B."/>
            <person name="Lapidus A."/>
            <person name="Nolan M."/>
            <person name="Lucas S."/>
            <person name="Deshpande S."/>
            <person name="Cheng J.F."/>
            <person name="Tapia R."/>
            <person name="Goodwin L.A."/>
            <person name="Pitluck S."/>
            <person name="Pagani I."/>
            <person name="Ivanova N."/>
            <person name="Mavromatis K."/>
            <person name="Mikhailova N."/>
            <person name="Huntemann M."/>
            <person name="Pati A."/>
            <person name="Chen A."/>
            <person name="Palaniappan K."/>
            <person name="Land M."/>
            <person name="Rohde M."/>
            <person name="Tindall B.J."/>
            <person name="Detter J.C."/>
            <person name="Goker M."/>
            <person name="Bristow J."/>
            <person name="Eisen J.A."/>
            <person name="Markowitz V."/>
            <person name="Hugenholtz P."/>
            <person name="Woyke T."/>
            <person name="Klenk H.P."/>
            <person name="Kyrpides N.C."/>
        </authorList>
    </citation>
    <scope>NUCLEOTIDE SEQUENCE</scope>
    <source>
        <strain evidence="3">ATCC 700263 / DSM 8902 / Z-7692</strain>
    </source>
</reference>